<feature type="region of interest" description="Disordered" evidence="1">
    <location>
        <begin position="292"/>
        <end position="319"/>
    </location>
</feature>
<sequence length="319" mass="34673">MGALDLGFGTSLIGSWLASILCGIAYAQAFTYFSNFPNDSWIRKALVIASILFSLVGLVGAYADVYFPCVTFWGNPGALLTETWAVPMYSVANAMQALIVDSYLISRFYSVSKNIFVSLLLALITLFAFVMALLAVFLFPGIENFDKVKAIVYIWVIAVVVADVAIAACLVWTLRTMKTSFKDTNRLIRHVSVISIQNGLATSVCAIAGMIATIFKIQSNVPAVFFFLLSPLYLLTLLSNFNLRGNGKSGSRTWSSSRNNNTNVPNTSIVINGIHVQRSAIVTVDATTSEIEMGTSKKQDDGGDYSNSEAFRGQPFAPN</sequence>
<keyword evidence="5" id="KW-1185">Reference proteome</keyword>
<dbReference type="InterPro" id="IPR045339">
    <property type="entry name" value="DUF6534"/>
</dbReference>
<feature type="transmembrane region" description="Helical" evidence="2">
    <location>
        <begin position="12"/>
        <end position="33"/>
    </location>
</feature>
<feature type="transmembrane region" description="Helical" evidence="2">
    <location>
        <begin position="83"/>
        <end position="104"/>
    </location>
</feature>
<keyword evidence="2" id="KW-1133">Transmembrane helix</keyword>
<organism evidence="4 5">
    <name type="scientific">Mycena albidolilacea</name>
    <dbReference type="NCBI Taxonomy" id="1033008"/>
    <lineage>
        <taxon>Eukaryota</taxon>
        <taxon>Fungi</taxon>
        <taxon>Dikarya</taxon>
        <taxon>Basidiomycota</taxon>
        <taxon>Agaricomycotina</taxon>
        <taxon>Agaricomycetes</taxon>
        <taxon>Agaricomycetidae</taxon>
        <taxon>Agaricales</taxon>
        <taxon>Marasmiineae</taxon>
        <taxon>Mycenaceae</taxon>
        <taxon>Mycena</taxon>
    </lineage>
</organism>
<dbReference type="Pfam" id="PF20152">
    <property type="entry name" value="DUF6534"/>
    <property type="match status" value="1"/>
</dbReference>
<protein>
    <recommendedName>
        <fullName evidence="3">DUF6534 domain-containing protein</fullName>
    </recommendedName>
</protein>
<dbReference type="PANTHER" id="PTHR40465">
    <property type="entry name" value="CHROMOSOME 1, WHOLE GENOME SHOTGUN SEQUENCE"/>
    <property type="match status" value="1"/>
</dbReference>
<proteinExistence type="predicted"/>
<name>A0AAD7A4T2_9AGAR</name>
<evidence type="ECO:0000256" key="1">
    <source>
        <dbReference type="SAM" id="MobiDB-lite"/>
    </source>
</evidence>
<feature type="domain" description="DUF6534" evidence="3">
    <location>
        <begin position="160"/>
        <end position="244"/>
    </location>
</feature>
<keyword evidence="2" id="KW-0812">Transmembrane</keyword>
<evidence type="ECO:0000256" key="2">
    <source>
        <dbReference type="SAM" id="Phobius"/>
    </source>
</evidence>
<feature type="transmembrane region" description="Helical" evidence="2">
    <location>
        <begin position="223"/>
        <end position="243"/>
    </location>
</feature>
<feature type="transmembrane region" description="Helical" evidence="2">
    <location>
        <begin position="151"/>
        <end position="174"/>
    </location>
</feature>
<evidence type="ECO:0000259" key="3">
    <source>
        <dbReference type="Pfam" id="PF20152"/>
    </source>
</evidence>
<dbReference type="Proteomes" id="UP001218218">
    <property type="component" value="Unassembled WGS sequence"/>
</dbReference>
<dbReference type="PANTHER" id="PTHR40465:SF1">
    <property type="entry name" value="DUF6534 DOMAIN-CONTAINING PROTEIN"/>
    <property type="match status" value="1"/>
</dbReference>
<dbReference type="AlphaFoldDB" id="A0AAD7A4T2"/>
<feature type="transmembrane region" description="Helical" evidence="2">
    <location>
        <begin position="45"/>
        <end position="63"/>
    </location>
</feature>
<accession>A0AAD7A4T2</accession>
<feature type="transmembrane region" description="Helical" evidence="2">
    <location>
        <begin position="195"/>
        <end position="217"/>
    </location>
</feature>
<feature type="transmembrane region" description="Helical" evidence="2">
    <location>
        <begin position="116"/>
        <end position="139"/>
    </location>
</feature>
<evidence type="ECO:0000313" key="4">
    <source>
        <dbReference type="EMBL" id="KAJ7349036.1"/>
    </source>
</evidence>
<evidence type="ECO:0000313" key="5">
    <source>
        <dbReference type="Proteomes" id="UP001218218"/>
    </source>
</evidence>
<dbReference type="EMBL" id="JARIHO010000016">
    <property type="protein sequence ID" value="KAJ7349036.1"/>
    <property type="molecule type" value="Genomic_DNA"/>
</dbReference>
<comment type="caution">
    <text evidence="4">The sequence shown here is derived from an EMBL/GenBank/DDBJ whole genome shotgun (WGS) entry which is preliminary data.</text>
</comment>
<gene>
    <name evidence="4" type="ORF">DFH08DRAFT_864188</name>
</gene>
<reference evidence="4" key="1">
    <citation type="submission" date="2023-03" db="EMBL/GenBank/DDBJ databases">
        <title>Massive genome expansion in bonnet fungi (Mycena s.s.) driven by repeated elements and novel gene families across ecological guilds.</title>
        <authorList>
            <consortium name="Lawrence Berkeley National Laboratory"/>
            <person name="Harder C.B."/>
            <person name="Miyauchi S."/>
            <person name="Viragh M."/>
            <person name="Kuo A."/>
            <person name="Thoen E."/>
            <person name="Andreopoulos B."/>
            <person name="Lu D."/>
            <person name="Skrede I."/>
            <person name="Drula E."/>
            <person name="Henrissat B."/>
            <person name="Morin E."/>
            <person name="Kohler A."/>
            <person name="Barry K."/>
            <person name="LaButti K."/>
            <person name="Morin E."/>
            <person name="Salamov A."/>
            <person name="Lipzen A."/>
            <person name="Mereny Z."/>
            <person name="Hegedus B."/>
            <person name="Baldrian P."/>
            <person name="Stursova M."/>
            <person name="Weitz H."/>
            <person name="Taylor A."/>
            <person name="Grigoriev I.V."/>
            <person name="Nagy L.G."/>
            <person name="Martin F."/>
            <person name="Kauserud H."/>
        </authorList>
    </citation>
    <scope>NUCLEOTIDE SEQUENCE</scope>
    <source>
        <strain evidence="4">CBHHK002</strain>
    </source>
</reference>
<keyword evidence="2" id="KW-0472">Membrane</keyword>